<keyword evidence="5" id="KW-0804">Transcription</keyword>
<evidence type="ECO:0000256" key="2">
    <source>
        <dbReference type="ARBA" id="ARBA00023015"/>
    </source>
</evidence>
<name>A0ABU3N8A9_9SPHN</name>
<evidence type="ECO:0000256" key="1">
    <source>
        <dbReference type="ARBA" id="ARBA00010641"/>
    </source>
</evidence>
<dbReference type="InterPro" id="IPR039425">
    <property type="entry name" value="RNA_pol_sigma-70-like"/>
</dbReference>
<feature type="domain" description="RNA polymerase sigma-70 region 2" evidence="6">
    <location>
        <begin position="30"/>
        <end position="94"/>
    </location>
</feature>
<evidence type="ECO:0000313" key="8">
    <source>
        <dbReference type="EMBL" id="MDT8760511.1"/>
    </source>
</evidence>
<dbReference type="InterPro" id="IPR013249">
    <property type="entry name" value="RNA_pol_sigma70_r4_t2"/>
</dbReference>
<evidence type="ECO:0000256" key="4">
    <source>
        <dbReference type="ARBA" id="ARBA00023125"/>
    </source>
</evidence>
<comment type="caution">
    <text evidence="8">The sequence shown here is derived from an EMBL/GenBank/DDBJ whole genome shotgun (WGS) entry which is preliminary data.</text>
</comment>
<keyword evidence="4" id="KW-0238">DNA-binding</keyword>
<dbReference type="Gene3D" id="1.10.1740.10">
    <property type="match status" value="1"/>
</dbReference>
<evidence type="ECO:0000259" key="6">
    <source>
        <dbReference type="Pfam" id="PF04542"/>
    </source>
</evidence>
<keyword evidence="2" id="KW-0805">Transcription regulation</keyword>
<keyword evidence="3" id="KW-0731">Sigma factor</keyword>
<dbReference type="Gene3D" id="1.10.10.10">
    <property type="entry name" value="Winged helix-like DNA-binding domain superfamily/Winged helix DNA-binding domain"/>
    <property type="match status" value="1"/>
</dbReference>
<dbReference type="InterPro" id="IPR007627">
    <property type="entry name" value="RNA_pol_sigma70_r2"/>
</dbReference>
<evidence type="ECO:0000256" key="5">
    <source>
        <dbReference type="ARBA" id="ARBA00023163"/>
    </source>
</evidence>
<feature type="domain" description="RNA polymerase sigma factor 70 region 4 type 2" evidence="7">
    <location>
        <begin position="130"/>
        <end position="182"/>
    </location>
</feature>
<dbReference type="PANTHER" id="PTHR43133:SF8">
    <property type="entry name" value="RNA POLYMERASE SIGMA FACTOR HI_1459-RELATED"/>
    <property type="match status" value="1"/>
</dbReference>
<dbReference type="CDD" id="cd06171">
    <property type="entry name" value="Sigma70_r4"/>
    <property type="match status" value="1"/>
</dbReference>
<comment type="similarity">
    <text evidence="1">Belongs to the sigma-70 factor family. ECF subfamily.</text>
</comment>
<sequence length="188" mass="20813">MTLDLAILSDGELAALSIGGRTAAFAEILKRHRDVIYRIVAASIGDSEEALDLVQETFVSAHGALRRYDPSRPMRAWLTAIALNKCRDWARRRAVRRLVAFALPIDDTAERVVEDRPGHDVEAEDREALARVQRAIATLPTALREVLVLRTVEGLSQVEAAAALGVSEKAVETRLRRARLKLATQLDR</sequence>
<dbReference type="SUPFAM" id="SSF88946">
    <property type="entry name" value="Sigma2 domain of RNA polymerase sigma factors"/>
    <property type="match status" value="1"/>
</dbReference>
<dbReference type="EMBL" id="JALMLT010000005">
    <property type="protein sequence ID" value="MDT8760511.1"/>
    <property type="molecule type" value="Genomic_DNA"/>
</dbReference>
<dbReference type="InterPro" id="IPR013324">
    <property type="entry name" value="RNA_pol_sigma_r3/r4-like"/>
</dbReference>
<dbReference type="InterPro" id="IPR013325">
    <property type="entry name" value="RNA_pol_sigma_r2"/>
</dbReference>
<protein>
    <submittedName>
        <fullName evidence="8">RNA polymerase sigma factor</fullName>
    </submittedName>
</protein>
<dbReference type="PANTHER" id="PTHR43133">
    <property type="entry name" value="RNA POLYMERASE ECF-TYPE SIGMA FACTO"/>
    <property type="match status" value="1"/>
</dbReference>
<dbReference type="Pfam" id="PF08281">
    <property type="entry name" value="Sigma70_r4_2"/>
    <property type="match status" value="1"/>
</dbReference>
<dbReference type="InterPro" id="IPR014284">
    <property type="entry name" value="RNA_pol_sigma-70_dom"/>
</dbReference>
<dbReference type="Pfam" id="PF04542">
    <property type="entry name" value="Sigma70_r2"/>
    <property type="match status" value="1"/>
</dbReference>
<evidence type="ECO:0000259" key="7">
    <source>
        <dbReference type="Pfam" id="PF08281"/>
    </source>
</evidence>
<dbReference type="SUPFAM" id="SSF88659">
    <property type="entry name" value="Sigma3 and sigma4 domains of RNA polymerase sigma factors"/>
    <property type="match status" value="1"/>
</dbReference>
<evidence type="ECO:0000256" key="3">
    <source>
        <dbReference type="ARBA" id="ARBA00023082"/>
    </source>
</evidence>
<accession>A0ABU3N8A9</accession>
<dbReference type="NCBIfam" id="TIGR02937">
    <property type="entry name" value="sigma70-ECF"/>
    <property type="match status" value="1"/>
</dbReference>
<gene>
    <name evidence="8" type="ORF">MZO42_17560</name>
</gene>
<dbReference type="InterPro" id="IPR036388">
    <property type="entry name" value="WH-like_DNA-bd_sf"/>
</dbReference>
<organism evidence="8">
    <name type="scientific">Sphingomonas psychrotolerans</name>
    <dbReference type="NCBI Taxonomy" id="1327635"/>
    <lineage>
        <taxon>Bacteria</taxon>
        <taxon>Pseudomonadati</taxon>
        <taxon>Pseudomonadota</taxon>
        <taxon>Alphaproteobacteria</taxon>
        <taxon>Sphingomonadales</taxon>
        <taxon>Sphingomonadaceae</taxon>
        <taxon>Sphingomonas</taxon>
    </lineage>
</organism>
<reference evidence="8" key="1">
    <citation type="submission" date="2022-04" db="EMBL/GenBank/DDBJ databases">
        <title>Tomato heritable bacteria conferring resistance against bacterial wilt.</title>
        <authorList>
            <person name="Yin J."/>
        </authorList>
    </citation>
    <scope>NUCLEOTIDE SEQUENCE</scope>
    <source>
        <strain evidence="8">Cra20</strain>
    </source>
</reference>
<proteinExistence type="inferred from homology"/>